<dbReference type="Pfam" id="PF02681">
    <property type="entry name" value="DUF212"/>
    <property type="match status" value="1"/>
</dbReference>
<dbReference type="KEGG" id="sfc:Spiaf_1051"/>
<evidence type="ECO:0000313" key="2">
    <source>
        <dbReference type="EMBL" id="AFG37138.1"/>
    </source>
</evidence>
<dbReference type="PANTHER" id="PTHR31446">
    <property type="entry name" value="ACID PHOSPHATASE/VANADIUM-DEPENDENT HALOPEROXIDASE-RELATED PROTEIN"/>
    <property type="match status" value="1"/>
</dbReference>
<reference evidence="3" key="1">
    <citation type="journal article" date="2013" name="Stand. Genomic Sci.">
        <title>Complete genome sequence of the halophilic bacterium Spirochaeta africana type strain (Z-7692(T)) from the alkaline Lake Magadi in the East African Rift.</title>
        <authorList>
            <person name="Liolos K."/>
            <person name="Abt B."/>
            <person name="Scheuner C."/>
            <person name="Teshima H."/>
            <person name="Held B."/>
            <person name="Lapidus A."/>
            <person name="Nolan M."/>
            <person name="Lucas S."/>
            <person name="Deshpande S."/>
            <person name="Cheng J.F."/>
            <person name="Tapia R."/>
            <person name="Goodwin L.A."/>
            <person name="Pitluck S."/>
            <person name="Pagani I."/>
            <person name="Ivanova N."/>
            <person name="Mavromatis K."/>
            <person name="Mikhailova N."/>
            <person name="Huntemann M."/>
            <person name="Pati A."/>
            <person name="Chen A."/>
            <person name="Palaniappan K."/>
            <person name="Land M."/>
            <person name="Rohde M."/>
            <person name="Tindall B.J."/>
            <person name="Detter J.C."/>
            <person name="Goker M."/>
            <person name="Bristow J."/>
            <person name="Eisen J.A."/>
            <person name="Markowitz V."/>
            <person name="Hugenholtz P."/>
            <person name="Woyke T."/>
            <person name="Klenk H.P."/>
            <person name="Kyrpides N.C."/>
        </authorList>
    </citation>
    <scope>NUCLEOTIDE SEQUENCE</scope>
    <source>
        <strain evidence="3">ATCC 700263 / DSM 8902 / Z-7692</strain>
    </source>
</reference>
<dbReference type="EMBL" id="CP003282">
    <property type="protein sequence ID" value="AFG37138.1"/>
    <property type="molecule type" value="Genomic_DNA"/>
</dbReference>
<dbReference type="RefSeq" id="WP_014455130.1">
    <property type="nucleotide sequence ID" value="NC_017098.1"/>
</dbReference>
<evidence type="ECO:0008006" key="4">
    <source>
        <dbReference type="Google" id="ProtNLM"/>
    </source>
</evidence>
<dbReference type="InterPro" id="IPR003832">
    <property type="entry name" value="DUF212"/>
</dbReference>
<keyword evidence="1" id="KW-0472">Membrane</keyword>
<keyword evidence="1" id="KW-0812">Transmembrane</keyword>
<gene>
    <name evidence="2" type="ordered locus">Spiaf_1051</name>
</gene>
<keyword evidence="1" id="KW-1133">Transmembrane helix</keyword>
<evidence type="ECO:0000313" key="3">
    <source>
        <dbReference type="Proteomes" id="UP000007383"/>
    </source>
</evidence>
<dbReference type="HOGENOM" id="CLU_073969_1_1_12"/>
<evidence type="ECO:0000256" key="1">
    <source>
        <dbReference type="SAM" id="Phobius"/>
    </source>
</evidence>
<dbReference type="eggNOG" id="COG1963">
    <property type="taxonomic scope" value="Bacteria"/>
</dbReference>
<name>H9UHZ5_SPIAZ</name>
<dbReference type="AlphaFoldDB" id="H9UHZ5"/>
<keyword evidence="3" id="KW-1185">Reference proteome</keyword>
<protein>
    <recommendedName>
        <fullName evidence="4">Divergent PAP2 family protein</fullName>
    </recommendedName>
</protein>
<sequence length="159" mass="17546">MSEAITSQLQLLVRNPVFLSTFTSWLTAQVIKAFIDVLRRRTDTTRDLMVTVFWKTGGMPSSHSSMVTSLALSTGLTYGFNTGLFMFAFFYGGLVVRDAMGVRLAAGRQAQTLNRLGREMEQKQGIPFTPVKEINGHTPAEVSVGALIGFFMAVAFHFL</sequence>
<accession>H9UHZ5</accession>
<proteinExistence type="predicted"/>
<dbReference type="PATRIC" id="fig|889378.3.peg.1052"/>
<dbReference type="Proteomes" id="UP000007383">
    <property type="component" value="Chromosome"/>
</dbReference>
<feature type="transmembrane region" description="Helical" evidence="1">
    <location>
        <begin position="69"/>
        <end position="91"/>
    </location>
</feature>
<organism evidence="2 3">
    <name type="scientific">Spirochaeta africana (strain ATCC 700263 / DSM 8902 / Z-7692)</name>
    <dbReference type="NCBI Taxonomy" id="889378"/>
    <lineage>
        <taxon>Bacteria</taxon>
        <taxon>Pseudomonadati</taxon>
        <taxon>Spirochaetota</taxon>
        <taxon>Spirochaetia</taxon>
        <taxon>Spirochaetales</taxon>
        <taxon>Spirochaetaceae</taxon>
        <taxon>Spirochaeta</taxon>
    </lineage>
</organism>
<dbReference type="OrthoDB" id="9792681at2"/>
<dbReference type="STRING" id="889378.Spiaf_1051"/>
<dbReference type="PANTHER" id="PTHR31446:SF29">
    <property type="entry name" value="ACID PHOSPHATASE_VANADIUM-DEPENDENT HALOPEROXIDASE-RELATED PROTEIN"/>
    <property type="match status" value="1"/>
</dbReference>